<keyword evidence="10" id="KW-1185">Reference proteome</keyword>
<evidence type="ECO:0000256" key="5">
    <source>
        <dbReference type="SAM" id="MobiDB-lite"/>
    </source>
</evidence>
<evidence type="ECO:0000259" key="8">
    <source>
        <dbReference type="Pfam" id="PF11970"/>
    </source>
</evidence>
<feature type="region of interest" description="Disordered" evidence="5">
    <location>
        <begin position="634"/>
        <end position="688"/>
    </location>
</feature>
<feature type="domain" description="Glucose receptor Git3-like N-terminal" evidence="7">
    <location>
        <begin position="44"/>
        <end position="231"/>
    </location>
</feature>
<keyword evidence="4 6" id="KW-0472">Membrane</keyword>
<dbReference type="PANTHER" id="PTHR23112">
    <property type="entry name" value="G PROTEIN-COUPLED RECEPTOR 157-RELATED"/>
    <property type="match status" value="1"/>
</dbReference>
<dbReference type="PANTHER" id="PTHR23112:SF37">
    <property type="entry name" value="G PROTEIN-COUPLED RECEPTOR GPR1"/>
    <property type="match status" value="1"/>
</dbReference>
<dbReference type="OrthoDB" id="5368598at2759"/>
<evidence type="ECO:0000256" key="2">
    <source>
        <dbReference type="ARBA" id="ARBA00022692"/>
    </source>
</evidence>
<sequence>MAPLSSGAFTDAVGRARTHLESRGLGGNNTSPAPSLSDGQKNILQTLAVTFSTISVASSLLTFYWFMKMRRSFRHDLIMLLIQSDMFKALWFMIYPIVVFTTGPVRDASAFCQVNGFMIALGIEASDFSVLMIAIHSALYIFGPRSSSGEGGLYPYRQIAYTLWAIFPLLMASLAFINGRHAYVSEGTYCYLPVRPFWYRLALDWIPRYIIFMFILVIYVSIYYYVRFKFQGFNDLSKKNKSERVDSSLESIDQPPRRLKHETTVPSTPTLALHGLIPGSRQSTMTEHAARKPSISTLDSHNADQRAPMRQTGGHRFMWQSFSAPDNGSPPSTSEDSLEDDSFDGPSAPQPLPPTFPEPISPRSDSLNELPSRDTSWRDSFVGRFSPHNISDNTTTQHSVVNIHTFLRRHPDQSECLTPISQLRLTNAQGQTIADAEMHRTRDKIRRQLRFLFIYPLVYIGMWILPFVSHGMQYSDRFVTDPPFALTCCTTVSICMQAAVDAWLFSTREKPWRHIPGTSGGFWVSLKFWSDWTGFRRRSIVQGPGKTREEMVHEARAAYRRRDEEILQRRNQVDGSYVGHQRELGAKRAEWWENLGVDGAMSPVHEEGNSMEVAVVFNEDTFFVGGNTLKASQTKALKEKDEKAPDDREGIMSLNSPVVQSPFESAFSKANSKDMDQKRFKKEEKNCA</sequence>
<keyword evidence="2 6" id="KW-0812">Transmembrane</keyword>
<feature type="compositionally biased region" description="Basic and acidic residues" evidence="5">
    <location>
        <begin position="671"/>
        <end position="688"/>
    </location>
</feature>
<keyword evidence="9" id="KW-0675">Receptor</keyword>
<evidence type="ECO:0000256" key="3">
    <source>
        <dbReference type="ARBA" id="ARBA00022989"/>
    </source>
</evidence>
<feature type="region of interest" description="Disordered" evidence="5">
    <location>
        <begin position="244"/>
        <end position="265"/>
    </location>
</feature>
<dbReference type="Pfam" id="PF11710">
    <property type="entry name" value="Git3"/>
    <property type="match status" value="1"/>
</dbReference>
<feature type="transmembrane region" description="Helical" evidence="6">
    <location>
        <begin position="87"/>
        <end position="105"/>
    </location>
</feature>
<feature type="transmembrane region" description="Helical" evidence="6">
    <location>
        <begin position="117"/>
        <end position="142"/>
    </location>
</feature>
<feature type="transmembrane region" description="Helical" evidence="6">
    <location>
        <begin position="154"/>
        <end position="177"/>
    </location>
</feature>
<dbReference type="AlphaFoldDB" id="A0A1E1JT59"/>
<evidence type="ECO:0000259" key="7">
    <source>
        <dbReference type="Pfam" id="PF11710"/>
    </source>
</evidence>
<feature type="compositionally biased region" description="Basic and acidic residues" evidence="5">
    <location>
        <begin position="636"/>
        <end position="650"/>
    </location>
</feature>
<dbReference type="GO" id="GO:0005886">
    <property type="term" value="C:plasma membrane"/>
    <property type="evidence" value="ECO:0007669"/>
    <property type="project" value="TreeGrafter"/>
</dbReference>
<protein>
    <submittedName>
        <fullName evidence="9">Related to G protein-coupled receptor</fullName>
    </submittedName>
</protein>
<accession>A0A1E1JT59</accession>
<feature type="compositionally biased region" description="Pro residues" evidence="5">
    <location>
        <begin position="348"/>
        <end position="360"/>
    </location>
</feature>
<dbReference type="Pfam" id="PF11970">
    <property type="entry name" value="GPR_Gpa2_C"/>
    <property type="match status" value="1"/>
</dbReference>
<dbReference type="GO" id="GO:0004930">
    <property type="term" value="F:G protein-coupled receptor activity"/>
    <property type="evidence" value="ECO:0007669"/>
    <property type="project" value="TreeGrafter"/>
</dbReference>
<dbReference type="GO" id="GO:0007189">
    <property type="term" value="P:adenylate cyclase-activating G protein-coupled receptor signaling pathway"/>
    <property type="evidence" value="ECO:0007669"/>
    <property type="project" value="TreeGrafter"/>
</dbReference>
<feature type="compositionally biased region" description="Polar residues" evidence="5">
    <location>
        <begin position="320"/>
        <end position="335"/>
    </location>
</feature>
<dbReference type="Gene3D" id="1.20.1070.10">
    <property type="entry name" value="Rhodopsin 7-helix transmembrane proteins"/>
    <property type="match status" value="1"/>
</dbReference>
<feature type="transmembrane region" description="Helical" evidence="6">
    <location>
        <begin position="452"/>
        <end position="472"/>
    </location>
</feature>
<feature type="domain" description="G protein-coupled receptor GPR1/2/3 C-terminal" evidence="8">
    <location>
        <begin position="440"/>
        <end position="514"/>
    </location>
</feature>
<evidence type="ECO:0000256" key="1">
    <source>
        <dbReference type="ARBA" id="ARBA00004141"/>
    </source>
</evidence>
<dbReference type="InterPro" id="IPR022596">
    <property type="entry name" value="GPR1/2/3_C"/>
</dbReference>
<keyword evidence="3 6" id="KW-1133">Transmembrane helix</keyword>
<comment type="subcellular location">
    <subcellularLocation>
        <location evidence="1">Membrane</location>
        <topology evidence="1">Multi-pass membrane protein</topology>
    </subcellularLocation>
</comment>
<feature type="transmembrane region" description="Helical" evidence="6">
    <location>
        <begin position="484"/>
        <end position="505"/>
    </location>
</feature>
<evidence type="ECO:0000313" key="9">
    <source>
        <dbReference type="EMBL" id="CZS89057.1"/>
    </source>
</evidence>
<dbReference type="SUPFAM" id="SSF81321">
    <property type="entry name" value="Family A G protein-coupled receptor-like"/>
    <property type="match status" value="1"/>
</dbReference>
<feature type="transmembrane region" description="Helical" evidence="6">
    <location>
        <begin position="43"/>
        <end position="66"/>
    </location>
</feature>
<dbReference type="EMBL" id="FJUX01000002">
    <property type="protein sequence ID" value="CZS89057.1"/>
    <property type="molecule type" value="Genomic_DNA"/>
</dbReference>
<dbReference type="Proteomes" id="UP000178912">
    <property type="component" value="Unassembled WGS sequence"/>
</dbReference>
<name>A0A1E1JT59_9HELO</name>
<evidence type="ECO:0000256" key="4">
    <source>
        <dbReference type="ARBA" id="ARBA00023136"/>
    </source>
</evidence>
<gene>
    <name evidence="9" type="ORF">RAG0_00533</name>
</gene>
<evidence type="ECO:0000313" key="10">
    <source>
        <dbReference type="Proteomes" id="UP000178912"/>
    </source>
</evidence>
<feature type="region of interest" description="Disordered" evidence="5">
    <location>
        <begin position="282"/>
        <end position="372"/>
    </location>
</feature>
<feature type="transmembrane region" description="Helical" evidence="6">
    <location>
        <begin position="206"/>
        <end position="226"/>
    </location>
</feature>
<proteinExistence type="predicted"/>
<reference evidence="10" key="1">
    <citation type="submission" date="2016-03" db="EMBL/GenBank/DDBJ databases">
        <authorList>
            <person name="Guldener U."/>
        </authorList>
    </citation>
    <scope>NUCLEOTIDE SEQUENCE [LARGE SCALE GENOMIC DNA]</scope>
    <source>
        <strain evidence="10">04CH-RAC-A.6.1</strain>
    </source>
</reference>
<organism evidence="9 10">
    <name type="scientific">Rhynchosporium agropyri</name>
    <dbReference type="NCBI Taxonomy" id="914238"/>
    <lineage>
        <taxon>Eukaryota</taxon>
        <taxon>Fungi</taxon>
        <taxon>Dikarya</taxon>
        <taxon>Ascomycota</taxon>
        <taxon>Pezizomycotina</taxon>
        <taxon>Leotiomycetes</taxon>
        <taxon>Helotiales</taxon>
        <taxon>Ploettnerulaceae</taxon>
        <taxon>Rhynchosporium</taxon>
    </lineage>
</organism>
<dbReference type="InterPro" id="IPR023041">
    <property type="entry name" value="Glucose_rcpt_Git3-like_N"/>
</dbReference>
<feature type="compositionally biased region" description="Polar residues" evidence="5">
    <location>
        <begin position="653"/>
        <end position="663"/>
    </location>
</feature>
<evidence type="ECO:0000256" key="6">
    <source>
        <dbReference type="SAM" id="Phobius"/>
    </source>
</evidence>